<dbReference type="AlphaFoldDB" id="A0A1H4NZB0"/>
<dbReference type="Pfam" id="PF13620">
    <property type="entry name" value="CarboxypepD_reg"/>
    <property type="match status" value="1"/>
</dbReference>
<dbReference type="GO" id="GO:0004180">
    <property type="term" value="F:carboxypeptidase activity"/>
    <property type="evidence" value="ECO:0007669"/>
    <property type="project" value="UniProtKB-KW"/>
</dbReference>
<evidence type="ECO:0000313" key="7">
    <source>
        <dbReference type="Proteomes" id="UP000182409"/>
    </source>
</evidence>
<keyword evidence="6" id="KW-0378">Hydrolase</keyword>
<dbReference type="InterPro" id="IPR057601">
    <property type="entry name" value="Oar-like_b-barrel"/>
</dbReference>
<keyword evidence="6" id="KW-0121">Carboxypeptidase</keyword>
<organism evidence="6 7">
    <name type="scientific">Terriglobus roseus</name>
    <dbReference type="NCBI Taxonomy" id="392734"/>
    <lineage>
        <taxon>Bacteria</taxon>
        <taxon>Pseudomonadati</taxon>
        <taxon>Acidobacteriota</taxon>
        <taxon>Terriglobia</taxon>
        <taxon>Terriglobales</taxon>
        <taxon>Acidobacteriaceae</taxon>
        <taxon>Terriglobus</taxon>
    </lineage>
</organism>
<dbReference type="InterPro" id="IPR036942">
    <property type="entry name" value="Beta-barrel_TonB_sf"/>
</dbReference>
<evidence type="ECO:0000256" key="3">
    <source>
        <dbReference type="ARBA" id="ARBA00023237"/>
    </source>
</evidence>
<proteinExistence type="predicted"/>
<dbReference type="Gene3D" id="2.40.170.20">
    <property type="entry name" value="TonB-dependent receptor, beta-barrel domain"/>
    <property type="match status" value="1"/>
</dbReference>
<dbReference type="PROSITE" id="PS51257">
    <property type="entry name" value="PROKAR_LIPOPROTEIN"/>
    <property type="match status" value="1"/>
</dbReference>
<gene>
    <name evidence="6" type="ORF">SAMN05443244_2397</name>
</gene>
<dbReference type="Pfam" id="PF25183">
    <property type="entry name" value="OMP_b-brl_4"/>
    <property type="match status" value="1"/>
</dbReference>
<dbReference type="SUPFAM" id="SSF49464">
    <property type="entry name" value="Carboxypeptidase regulatory domain-like"/>
    <property type="match status" value="1"/>
</dbReference>
<evidence type="ECO:0000256" key="1">
    <source>
        <dbReference type="ARBA" id="ARBA00004442"/>
    </source>
</evidence>
<dbReference type="GO" id="GO:0009279">
    <property type="term" value="C:cell outer membrane"/>
    <property type="evidence" value="ECO:0007669"/>
    <property type="project" value="UniProtKB-SubCell"/>
</dbReference>
<dbReference type="Gene3D" id="2.60.40.1120">
    <property type="entry name" value="Carboxypeptidase-like, regulatory domain"/>
    <property type="match status" value="1"/>
</dbReference>
<dbReference type="SUPFAM" id="SSF56935">
    <property type="entry name" value="Porins"/>
    <property type="match status" value="1"/>
</dbReference>
<reference evidence="6 7" key="1">
    <citation type="submission" date="2016-10" db="EMBL/GenBank/DDBJ databases">
        <authorList>
            <person name="de Groot N.N."/>
        </authorList>
    </citation>
    <scope>NUCLEOTIDE SEQUENCE [LARGE SCALE GENOMIC DNA]</scope>
    <source>
        <strain evidence="6 7">AB35.6</strain>
    </source>
</reference>
<accession>A0A1H4NZB0</accession>
<protein>
    <submittedName>
        <fullName evidence="6">Carboxypeptidase regulatory-like domain-containing protein</fullName>
    </submittedName>
</protein>
<feature type="signal peptide" evidence="4">
    <location>
        <begin position="1"/>
        <end position="22"/>
    </location>
</feature>
<name>A0A1H4NZB0_9BACT</name>
<evidence type="ECO:0000256" key="2">
    <source>
        <dbReference type="ARBA" id="ARBA00023136"/>
    </source>
</evidence>
<evidence type="ECO:0000313" key="6">
    <source>
        <dbReference type="EMBL" id="SEC00168.1"/>
    </source>
</evidence>
<dbReference type="Proteomes" id="UP000182409">
    <property type="component" value="Unassembled WGS sequence"/>
</dbReference>
<dbReference type="EMBL" id="FNSD01000001">
    <property type="protein sequence ID" value="SEC00168.1"/>
    <property type="molecule type" value="Genomic_DNA"/>
</dbReference>
<feature type="chain" id="PRO_5010325384" evidence="4">
    <location>
        <begin position="23"/>
        <end position="1117"/>
    </location>
</feature>
<feature type="domain" description="TonB-dependent transporter Oar-like beta-barrel" evidence="5">
    <location>
        <begin position="244"/>
        <end position="1110"/>
    </location>
</feature>
<dbReference type="RefSeq" id="WP_074655964.1">
    <property type="nucleotide sequence ID" value="NZ_FNSD01000001.1"/>
</dbReference>
<sequence length="1117" mass="119748">MRFTRTLLTCAVGLASCAPALAQSLNTSQIVGTVQDPTGASVPDAIVTLTQTDTGLVRTVKTSSSGTYSVNDLPLGPYKLQVSAPNFQGYTVTGIVLQVGSNPTYDVRLAIGSQTEEVTVQTSGGVQVETVSNGIGQVIDQRQVVELPLNGRDPTQLIALAGATTTAPAGDLNSNKNFPTITIAVAGGLPNGVAYILDGGNHNDVFNNLNLPLPFPDALQEFKSETSSLPAQYGNHASAAINAVTKSGGNAFHGDVFYFVRNYMFNAANFFGYTAPTATAAATKTRDNLKRNQFGGVIGGPIIKDKLFFFGGYQGTIVRSVSAPTQTFTLTQAELNGDFTGCYPTTGAVKLGGPFIGNKTNPANYSQQALNIVKAGIPVLNDPSNPCGSINVRLSQNSTRHDVIGRVDYTINPSQSIFARYLIARYNSPVNVDQSNLLTANQVGQLNQDQALTLGHTWIITPNVVNSLRITGDRTLGLRQLYPFFDPSSVGINAYTNPGLKGFMGITITNGFALGQGGNNPGYFNTVKYQLGDDVTFVRGSHSFALGGQYLFAYMNTVNNRPTNGSYTFAGTVNGGNTAGFADFLTGQVSTFSQGAADYENDRWHYVAFYGQDSWKVTKHLTANYGLRWEPYIPFYNVNSHAENFDIARFNAGQKSSVYTAAPAGLIFPGDAGFPGRSYNNGKISSGFQPRVGFVWDPSHDGTMSVRGGYGLFYDTPQMFFDTRYSNSPPWGQTLSLTNVPLASPFANYPGGNPFPGLLNLNSGTTFVTGGVYVNTPLNLKPMYLQQFNLSVQKQYKSWLFGATYLGNTTTHLTTSYELDPAVYIPGTQNAAKNGCGAMPTSVQATMAVGAACSTTGNTNQRRALYLSNPAQGVFYSTIGQLDDGGHANYNGMLLSVNRRAKLMNLVANYTWSHCLSEAETTELTGPSYIIPGNRAASYSNCDSDRRHVGNVSLILNSPRFQQRFTNAVVGGWGLSTIFTIRSGGYYTVTSGVDNALSGIGAQIATRISNPYTASTRFGASGLITKAAYASAATGTYSLNRPLNTLGPGSYQLDMALTREFPIYEATKVQFRWEVFNVPNEAVFSNPTAALNSNNFGIVTTTAADPRIMQFALKYIF</sequence>
<keyword evidence="2" id="KW-0472">Membrane</keyword>
<evidence type="ECO:0000256" key="4">
    <source>
        <dbReference type="SAM" id="SignalP"/>
    </source>
</evidence>
<comment type="subcellular location">
    <subcellularLocation>
        <location evidence="1">Cell outer membrane</location>
    </subcellularLocation>
</comment>
<evidence type="ECO:0000259" key="5">
    <source>
        <dbReference type="Pfam" id="PF25183"/>
    </source>
</evidence>
<keyword evidence="3" id="KW-0998">Cell outer membrane</keyword>
<keyword evidence="6" id="KW-0645">Protease</keyword>
<keyword evidence="4" id="KW-0732">Signal</keyword>
<dbReference type="InterPro" id="IPR008969">
    <property type="entry name" value="CarboxyPept-like_regulatory"/>
</dbReference>